<comment type="caution">
    <text evidence="2">The sequence shown here is derived from an EMBL/GenBank/DDBJ whole genome shotgun (WGS) entry which is preliminary data.</text>
</comment>
<dbReference type="InterPro" id="IPR015867">
    <property type="entry name" value="N-reg_PII/ATP_PRibTrfase_C"/>
</dbReference>
<dbReference type="AlphaFoldDB" id="A0A2M7BTT2"/>
<gene>
    <name evidence="2" type="ORF">COS52_00355</name>
</gene>
<reference evidence="3" key="1">
    <citation type="submission" date="2017-09" db="EMBL/GenBank/DDBJ databases">
        <title>Depth-based differentiation of microbial function through sediment-hosted aquifers and enrichment of novel symbionts in the deep terrestrial subsurface.</title>
        <authorList>
            <person name="Probst A.J."/>
            <person name="Ladd B."/>
            <person name="Jarett J.K."/>
            <person name="Geller-Mcgrath D.E."/>
            <person name="Sieber C.M.K."/>
            <person name="Emerson J.B."/>
            <person name="Anantharaman K."/>
            <person name="Thomas B.C."/>
            <person name="Malmstrom R."/>
            <person name="Stieglmeier M."/>
            <person name="Klingl A."/>
            <person name="Woyke T."/>
            <person name="Ryan C.M."/>
            <person name="Banfield J.F."/>
        </authorList>
    </citation>
    <scope>NUCLEOTIDE SEQUENCE [LARGE SCALE GENOMIC DNA]</scope>
</reference>
<dbReference type="PANTHER" id="PTHR23419:SF8">
    <property type="entry name" value="FI09726P"/>
    <property type="match status" value="1"/>
</dbReference>
<evidence type="ECO:0000313" key="3">
    <source>
        <dbReference type="Proteomes" id="UP000230119"/>
    </source>
</evidence>
<dbReference type="PANTHER" id="PTHR23419">
    <property type="entry name" value="DIVALENT CATION TOLERANCE CUTA-RELATED"/>
    <property type="match status" value="1"/>
</dbReference>
<evidence type="ECO:0000256" key="1">
    <source>
        <dbReference type="ARBA" id="ARBA00010169"/>
    </source>
</evidence>
<dbReference type="EMBL" id="PEVA01000016">
    <property type="protein sequence ID" value="PIV08886.1"/>
    <property type="molecule type" value="Genomic_DNA"/>
</dbReference>
<accession>A0A2M7BTT2</accession>
<evidence type="ECO:0000313" key="2">
    <source>
        <dbReference type="EMBL" id="PIV08886.1"/>
    </source>
</evidence>
<dbReference type="Pfam" id="PF03091">
    <property type="entry name" value="CutA1"/>
    <property type="match status" value="1"/>
</dbReference>
<sequence>MTDILLVYIPCKSEEQARTIGRHLLSKKLCACINIYPEMESLYFWPPKSETMEEAHEAVLIAKTSKALYQELEDEVTKIHTYKCPCIMAIPTENINKPYYDWLKGELK</sequence>
<dbReference type="GO" id="GO:0010038">
    <property type="term" value="P:response to metal ion"/>
    <property type="evidence" value="ECO:0007669"/>
    <property type="project" value="InterPro"/>
</dbReference>
<dbReference type="GO" id="GO:0005507">
    <property type="term" value="F:copper ion binding"/>
    <property type="evidence" value="ECO:0007669"/>
    <property type="project" value="TreeGrafter"/>
</dbReference>
<name>A0A2M7BTT2_9BACT</name>
<proteinExistence type="inferred from homology"/>
<organism evidence="2 3">
    <name type="scientific">Candidatus Roizmanbacteria bacterium CG03_land_8_20_14_0_80_39_12</name>
    <dbReference type="NCBI Taxonomy" id="1974847"/>
    <lineage>
        <taxon>Bacteria</taxon>
        <taxon>Candidatus Roizmaniibacteriota</taxon>
    </lineage>
</organism>
<comment type="similarity">
    <text evidence="1">Belongs to the CutA family.</text>
</comment>
<dbReference type="Proteomes" id="UP000230119">
    <property type="component" value="Unassembled WGS sequence"/>
</dbReference>
<dbReference type="SUPFAM" id="SSF54913">
    <property type="entry name" value="GlnB-like"/>
    <property type="match status" value="1"/>
</dbReference>
<dbReference type="InterPro" id="IPR004323">
    <property type="entry name" value="Ion_tolerance_CutA"/>
</dbReference>
<protein>
    <submittedName>
        <fullName evidence="2">Divalent-cation tolerance protein CutA</fullName>
    </submittedName>
</protein>
<dbReference type="InterPro" id="IPR011322">
    <property type="entry name" value="N-reg_PII-like_a/b"/>
</dbReference>
<dbReference type="Gene3D" id="3.30.70.120">
    <property type="match status" value="1"/>
</dbReference>